<name>A0A1Y5F986_9BACT</name>
<reference evidence="3" key="1">
    <citation type="journal article" date="2017" name="Proc. Natl. Acad. Sci. U.S.A.">
        <title>Simulation of Deepwater Horizon oil plume reveals substrate specialization within a complex community of hydrocarbon-degraders.</title>
        <authorList>
            <person name="Hu P."/>
            <person name="Dubinsky E.A."/>
            <person name="Probst A.J."/>
            <person name="Wang J."/>
            <person name="Sieber C.M.K."/>
            <person name="Tom L.M."/>
            <person name="Gardinali P."/>
            <person name="Banfield J.F."/>
            <person name="Atlas R.M."/>
            <person name="Andersen G.L."/>
        </authorList>
    </citation>
    <scope>NUCLEOTIDE SEQUENCE [LARGE SCALE GENOMIC DNA]</scope>
</reference>
<proteinExistence type="predicted"/>
<protein>
    <recommendedName>
        <fullName evidence="4">Ankyrin repeat domain-containing protein</fullName>
    </recommendedName>
</protein>
<gene>
    <name evidence="2" type="ORF">A9Q84_13600</name>
</gene>
<dbReference type="EMBL" id="MAAO01000006">
    <property type="protein sequence ID" value="OUR97354.1"/>
    <property type="molecule type" value="Genomic_DNA"/>
</dbReference>
<feature type="signal peptide" evidence="1">
    <location>
        <begin position="1"/>
        <end position="20"/>
    </location>
</feature>
<accession>A0A1Y5F986</accession>
<organism evidence="2 3">
    <name type="scientific">Halobacteriovorax marinus</name>
    <dbReference type="NCBI Taxonomy" id="97084"/>
    <lineage>
        <taxon>Bacteria</taxon>
        <taxon>Pseudomonadati</taxon>
        <taxon>Bdellovibrionota</taxon>
        <taxon>Bacteriovoracia</taxon>
        <taxon>Bacteriovoracales</taxon>
        <taxon>Halobacteriovoraceae</taxon>
        <taxon>Halobacteriovorax</taxon>
    </lineage>
</organism>
<comment type="caution">
    <text evidence="2">The sequence shown here is derived from an EMBL/GenBank/DDBJ whole genome shotgun (WGS) entry which is preliminary data.</text>
</comment>
<sequence length="331" mass="37839">MNMKSILILIIFMLTGLSHAESGVTAATRSMIKIACEKDLTVLLKVTLKNDTKENVKKIVIESTNCLNKAINNLEFFNLLKTIFSDEEMSNLNNYNDPRFAFYDACTMKSYNEAIYNTVCFSNLKKGKEPWFDVAPARDDYYFWRIFDDSVASRKTIKILKELGNFPLFIPNDWNGEGEILLPSVMAAYQYGLIHSSTPRTPTYINLINTTENIDAFVLFKGYGDTTPKIRTLISMATRNNDYTTIEEVKLIYRERGLSEVETSPILEALKKLDVKTAINLINEGHDINVFDKDGLTIQGFILLENSRKFRDSLKGLSKAYEIVVELDDWF</sequence>
<evidence type="ECO:0008006" key="4">
    <source>
        <dbReference type="Google" id="ProtNLM"/>
    </source>
</evidence>
<dbReference type="AlphaFoldDB" id="A0A1Y5F986"/>
<evidence type="ECO:0000256" key="1">
    <source>
        <dbReference type="SAM" id="SignalP"/>
    </source>
</evidence>
<feature type="chain" id="PRO_5013300274" description="Ankyrin repeat domain-containing protein" evidence="1">
    <location>
        <begin position="21"/>
        <end position="331"/>
    </location>
</feature>
<dbReference type="Proteomes" id="UP000196531">
    <property type="component" value="Unassembled WGS sequence"/>
</dbReference>
<evidence type="ECO:0000313" key="2">
    <source>
        <dbReference type="EMBL" id="OUR97354.1"/>
    </source>
</evidence>
<evidence type="ECO:0000313" key="3">
    <source>
        <dbReference type="Proteomes" id="UP000196531"/>
    </source>
</evidence>
<keyword evidence="1" id="KW-0732">Signal</keyword>